<evidence type="ECO:0000256" key="5">
    <source>
        <dbReference type="ARBA" id="ARBA00024227"/>
    </source>
</evidence>
<dbReference type="PANTHER" id="PTHR12835:SF5">
    <property type="entry name" value="BIOTIN--PROTEIN LIGASE"/>
    <property type="match status" value="1"/>
</dbReference>
<dbReference type="OrthoDB" id="9807064at2"/>
<keyword evidence="3" id="KW-0067">ATP-binding</keyword>
<comment type="catalytic activity">
    <reaction evidence="6">
        <text>biotin + L-lysyl-[protein] + ATP = N(6)-biotinyl-L-lysyl-[protein] + AMP + diphosphate + H(+)</text>
        <dbReference type="Rhea" id="RHEA:11756"/>
        <dbReference type="Rhea" id="RHEA-COMP:9752"/>
        <dbReference type="Rhea" id="RHEA-COMP:10505"/>
        <dbReference type="ChEBI" id="CHEBI:15378"/>
        <dbReference type="ChEBI" id="CHEBI:29969"/>
        <dbReference type="ChEBI" id="CHEBI:30616"/>
        <dbReference type="ChEBI" id="CHEBI:33019"/>
        <dbReference type="ChEBI" id="CHEBI:57586"/>
        <dbReference type="ChEBI" id="CHEBI:83144"/>
        <dbReference type="ChEBI" id="CHEBI:456215"/>
        <dbReference type="EC" id="6.3.4.15"/>
    </reaction>
</comment>
<dbReference type="CDD" id="cd16442">
    <property type="entry name" value="BPL"/>
    <property type="match status" value="1"/>
</dbReference>
<evidence type="ECO:0000313" key="8">
    <source>
        <dbReference type="EMBL" id="RVU03784.1"/>
    </source>
</evidence>
<dbReference type="EMBL" id="SACO01000012">
    <property type="protein sequence ID" value="RVU03784.1"/>
    <property type="molecule type" value="Genomic_DNA"/>
</dbReference>
<protein>
    <recommendedName>
        <fullName evidence="5">biotin--[biotin carboxyl-carrier protein] ligase</fullName>
        <ecNumber evidence="5">6.3.4.15</ecNumber>
    </recommendedName>
</protein>
<feature type="domain" description="BPL/LPL catalytic" evidence="7">
    <location>
        <begin position="1"/>
        <end position="171"/>
    </location>
</feature>
<evidence type="ECO:0000256" key="2">
    <source>
        <dbReference type="ARBA" id="ARBA00022741"/>
    </source>
</evidence>
<dbReference type="Proteomes" id="UP000282837">
    <property type="component" value="Unassembled WGS sequence"/>
</dbReference>
<evidence type="ECO:0000259" key="7">
    <source>
        <dbReference type="PROSITE" id="PS51733"/>
    </source>
</evidence>
<evidence type="ECO:0000256" key="6">
    <source>
        <dbReference type="ARBA" id="ARBA00047846"/>
    </source>
</evidence>
<proteinExistence type="predicted"/>
<accession>A0A437N1H7</accession>
<comment type="caution">
    <text evidence="8">The sequence shown here is derived from an EMBL/GenBank/DDBJ whole genome shotgun (WGS) entry which is preliminary data.</text>
</comment>
<dbReference type="GO" id="GO:0005524">
    <property type="term" value="F:ATP binding"/>
    <property type="evidence" value="ECO:0007669"/>
    <property type="project" value="UniProtKB-KW"/>
</dbReference>
<dbReference type="RefSeq" id="WP_127710789.1">
    <property type="nucleotide sequence ID" value="NZ_SACO01000012.1"/>
</dbReference>
<dbReference type="InterPro" id="IPR008988">
    <property type="entry name" value="Transcriptional_repressor_C"/>
</dbReference>
<dbReference type="InterPro" id="IPR003142">
    <property type="entry name" value="BPL_C"/>
</dbReference>
<dbReference type="NCBIfam" id="TIGR00121">
    <property type="entry name" value="birA_ligase"/>
    <property type="match status" value="1"/>
</dbReference>
<keyword evidence="2" id="KW-0547">Nucleotide-binding</keyword>
<organism evidence="8 9">
    <name type="scientific">Novosphingobium umbonatum</name>
    <dbReference type="NCBI Taxonomy" id="1908524"/>
    <lineage>
        <taxon>Bacteria</taxon>
        <taxon>Pseudomonadati</taxon>
        <taxon>Pseudomonadota</taxon>
        <taxon>Alphaproteobacteria</taxon>
        <taxon>Sphingomonadales</taxon>
        <taxon>Sphingomonadaceae</taxon>
        <taxon>Novosphingobium</taxon>
    </lineage>
</organism>
<dbReference type="SUPFAM" id="SSF50037">
    <property type="entry name" value="C-terminal domain of transcriptional repressors"/>
    <property type="match status" value="1"/>
</dbReference>
<evidence type="ECO:0000313" key="9">
    <source>
        <dbReference type="Proteomes" id="UP000282837"/>
    </source>
</evidence>
<dbReference type="Gene3D" id="2.30.30.100">
    <property type="match status" value="1"/>
</dbReference>
<dbReference type="GO" id="GO:0004077">
    <property type="term" value="F:biotin--[biotin carboxyl-carrier protein] ligase activity"/>
    <property type="evidence" value="ECO:0007669"/>
    <property type="project" value="UniProtKB-EC"/>
</dbReference>
<keyword evidence="1 8" id="KW-0436">Ligase</keyword>
<dbReference type="InterPro" id="IPR004408">
    <property type="entry name" value="Biotin_CoA_COase_ligase"/>
</dbReference>
<dbReference type="EC" id="6.3.4.15" evidence="5"/>
<dbReference type="SUPFAM" id="SSF55681">
    <property type="entry name" value="Class II aaRS and biotin synthetases"/>
    <property type="match status" value="1"/>
</dbReference>
<evidence type="ECO:0000256" key="1">
    <source>
        <dbReference type="ARBA" id="ARBA00022598"/>
    </source>
</evidence>
<dbReference type="PROSITE" id="PS51733">
    <property type="entry name" value="BPL_LPL_CATALYTIC"/>
    <property type="match status" value="1"/>
</dbReference>
<dbReference type="AlphaFoldDB" id="A0A437N1H7"/>
<dbReference type="GO" id="GO:0005737">
    <property type="term" value="C:cytoplasm"/>
    <property type="evidence" value="ECO:0007669"/>
    <property type="project" value="TreeGrafter"/>
</dbReference>
<dbReference type="PANTHER" id="PTHR12835">
    <property type="entry name" value="BIOTIN PROTEIN LIGASE"/>
    <property type="match status" value="1"/>
</dbReference>
<evidence type="ECO:0000256" key="3">
    <source>
        <dbReference type="ARBA" id="ARBA00022840"/>
    </source>
</evidence>
<name>A0A437N1H7_9SPHN</name>
<evidence type="ECO:0000256" key="4">
    <source>
        <dbReference type="ARBA" id="ARBA00023267"/>
    </source>
</evidence>
<sequence length="235" mass="24656">MIECIDITGSTNADLVSRLAAGEPVFAGSWLVALRQTAGRGRLGRVWNDGAGNFMGSTVHFPRAEDPPLASLALVVGLAVQRVVADILPLPHQAQLKWPNDVMVGDAKLAGILLERAGEALVIGVGVNLTQAPDLPDRATVALSRFGPVPDVEEFASRLAASFASELGLWRDYGLAAMLQRWLAVAYPLGTAMSVKGVSGTITGHFAGLDESGALQLALPDGRLHIVHAGDVQLL</sequence>
<keyword evidence="4" id="KW-0092">Biotin</keyword>
<reference evidence="8 9" key="1">
    <citation type="submission" date="2019-01" db="EMBL/GenBank/DDBJ databases">
        <authorList>
            <person name="Chen W.-M."/>
        </authorList>
    </citation>
    <scope>NUCLEOTIDE SEQUENCE [LARGE SCALE GENOMIC DNA]</scope>
    <source>
        <strain evidence="8 9">FSY-9</strain>
    </source>
</reference>
<dbReference type="InterPro" id="IPR045864">
    <property type="entry name" value="aa-tRNA-synth_II/BPL/LPL"/>
</dbReference>
<dbReference type="Pfam" id="PF03099">
    <property type="entry name" value="BPL_LplA_LipB"/>
    <property type="match status" value="1"/>
</dbReference>
<dbReference type="Pfam" id="PF02237">
    <property type="entry name" value="BPL_C"/>
    <property type="match status" value="1"/>
</dbReference>
<dbReference type="Gene3D" id="3.30.930.10">
    <property type="entry name" value="Bira Bifunctional Protein, Domain 2"/>
    <property type="match status" value="1"/>
</dbReference>
<gene>
    <name evidence="8" type="ORF">EOE18_14520</name>
</gene>
<keyword evidence="9" id="KW-1185">Reference proteome</keyword>
<dbReference type="InterPro" id="IPR004143">
    <property type="entry name" value="BPL_LPL_catalytic"/>
</dbReference>